<protein>
    <submittedName>
        <fullName evidence="1">Uncharacterized protein</fullName>
    </submittedName>
</protein>
<name>H1DF45_9BACT</name>
<proteinExistence type="predicted"/>
<evidence type="ECO:0000313" key="2">
    <source>
        <dbReference type="Proteomes" id="UP000004892"/>
    </source>
</evidence>
<dbReference type="PROSITE" id="PS51257">
    <property type="entry name" value="PROKAR_LIPOPROTEIN"/>
    <property type="match status" value="1"/>
</dbReference>
<dbReference type="HOGENOM" id="CLU_1110526_0_0_10"/>
<dbReference type="EMBL" id="ADMC01000014">
    <property type="protein sequence ID" value="EHP49363.1"/>
    <property type="molecule type" value="Genomic_DNA"/>
</dbReference>
<reference evidence="1 2" key="1">
    <citation type="submission" date="2012-01" db="EMBL/GenBank/DDBJ databases">
        <title>The Genome Sequence of Odoribacter laneus YIT 12061.</title>
        <authorList>
            <consortium name="The Broad Institute Genome Sequencing Platform"/>
            <person name="Earl A."/>
            <person name="Ward D."/>
            <person name="Feldgarden M."/>
            <person name="Gevers D."/>
            <person name="Morotomi M."/>
            <person name="Young S.K."/>
            <person name="Zeng Q."/>
            <person name="Gargeya S."/>
            <person name="Fitzgerald M."/>
            <person name="Haas B."/>
            <person name="Abouelleil A."/>
            <person name="Alvarado L."/>
            <person name="Arachchi H.M."/>
            <person name="Berlin A."/>
            <person name="Chapman S.B."/>
            <person name="Gearin G."/>
            <person name="Goldberg J."/>
            <person name="Griggs A."/>
            <person name="Gujja S."/>
            <person name="Hansen M."/>
            <person name="Heiman D."/>
            <person name="Howarth C."/>
            <person name="Larimer J."/>
            <person name="Lui A."/>
            <person name="MacDonald P.J.P."/>
            <person name="McCowen C."/>
            <person name="Montmayeur A."/>
            <person name="Murphy C."/>
            <person name="Neiman D."/>
            <person name="Pearson M."/>
            <person name="Priest M."/>
            <person name="Roberts A."/>
            <person name="Saif S."/>
            <person name="Shea T."/>
            <person name="Sisk P."/>
            <person name="Stolte C."/>
            <person name="Sykes S."/>
            <person name="Wortman J."/>
            <person name="Nusbaum C."/>
            <person name="Birren B."/>
        </authorList>
    </citation>
    <scope>NUCLEOTIDE SEQUENCE [LARGE SCALE GENOMIC DNA]</scope>
    <source>
        <strain evidence="1 2">YIT 12061</strain>
    </source>
</reference>
<dbReference type="AlphaFoldDB" id="H1DF45"/>
<accession>H1DF45</accession>
<sequence length="250" mass="28090">MSMKTLKNGWYGLLVAALPFLVSGCLKSDNHVTFTISTGGYVLQKFEEGTPVYAPYIYSFSSQEIASAKLECTENPNCSYVKKAANVWETPLLYQSQIPNGTYEIWATNLEGEIATQKQTFTIDKSLGELNLKSFYFESGIIHAKWETVANATEYCLMFCVRTKEMASSGGFNRYNNYYVKWDPYNTVVTSGSYNLKEVVSRTTGYSLQDNDEVQIAVAVMYNRSGKGTLILESNRYVVTTKSGDIDFLQ</sequence>
<comment type="caution">
    <text evidence="1">The sequence shown here is derived from an EMBL/GenBank/DDBJ whole genome shotgun (WGS) entry which is preliminary data.</text>
</comment>
<dbReference type="Proteomes" id="UP000004892">
    <property type="component" value="Unassembled WGS sequence"/>
</dbReference>
<dbReference type="PATRIC" id="fig|742817.3.peg.938"/>
<gene>
    <name evidence="1" type="ORF">HMPREF9449_00881</name>
</gene>
<evidence type="ECO:0000313" key="1">
    <source>
        <dbReference type="EMBL" id="EHP49363.1"/>
    </source>
</evidence>
<keyword evidence="2" id="KW-1185">Reference proteome</keyword>
<organism evidence="1 2">
    <name type="scientific">Odoribacter laneus YIT 12061</name>
    <dbReference type="NCBI Taxonomy" id="742817"/>
    <lineage>
        <taxon>Bacteria</taxon>
        <taxon>Pseudomonadati</taxon>
        <taxon>Bacteroidota</taxon>
        <taxon>Bacteroidia</taxon>
        <taxon>Bacteroidales</taxon>
        <taxon>Odoribacteraceae</taxon>
        <taxon>Odoribacter</taxon>
    </lineage>
</organism>